<comment type="similarity">
    <text evidence="4">Belongs to the FKBP-type PPIase family.</text>
</comment>
<evidence type="ECO:0000256" key="4">
    <source>
        <dbReference type="RuleBase" id="RU003915"/>
    </source>
</evidence>
<keyword evidence="2 3" id="KW-0697">Rotamase</keyword>
<dbReference type="SUPFAM" id="SSF54534">
    <property type="entry name" value="FKBP-like"/>
    <property type="match status" value="1"/>
</dbReference>
<reference evidence="8 9" key="1">
    <citation type="submission" date="2024-05" db="EMBL/GenBank/DDBJ databases">
        <authorList>
            <person name="Duchaud E."/>
        </authorList>
    </citation>
    <scope>NUCLEOTIDE SEQUENCE [LARGE SCALE GENOMIC DNA]</scope>
    <source>
        <strain evidence="8">Ena-SAMPLE-TAB-13-05-2024-13:56:06:370-140308</strain>
    </source>
</reference>
<evidence type="ECO:0000313" key="8">
    <source>
        <dbReference type="EMBL" id="CAL2103002.1"/>
    </source>
</evidence>
<protein>
    <recommendedName>
        <fullName evidence="4">Peptidyl-prolyl cis-trans isomerase</fullName>
        <ecNumber evidence="4">5.2.1.8</ecNumber>
    </recommendedName>
</protein>
<evidence type="ECO:0000259" key="7">
    <source>
        <dbReference type="PROSITE" id="PS50059"/>
    </source>
</evidence>
<feature type="chain" id="PRO_5046571710" description="Peptidyl-prolyl cis-trans isomerase" evidence="6">
    <location>
        <begin position="22"/>
        <end position="290"/>
    </location>
</feature>
<evidence type="ECO:0000256" key="5">
    <source>
        <dbReference type="SAM" id="MobiDB-lite"/>
    </source>
</evidence>
<evidence type="ECO:0000313" key="9">
    <source>
        <dbReference type="Proteomes" id="UP001497527"/>
    </source>
</evidence>
<dbReference type="GO" id="GO:0003755">
    <property type="term" value="F:peptidyl-prolyl cis-trans isomerase activity"/>
    <property type="evidence" value="ECO:0007669"/>
    <property type="project" value="UniProtKB-EC"/>
</dbReference>
<feature type="compositionally biased region" description="Basic and acidic residues" evidence="5">
    <location>
        <begin position="233"/>
        <end position="244"/>
    </location>
</feature>
<dbReference type="Proteomes" id="UP001497527">
    <property type="component" value="Unassembled WGS sequence"/>
</dbReference>
<keyword evidence="9" id="KW-1185">Reference proteome</keyword>
<comment type="catalytic activity">
    <reaction evidence="1 3 4">
        <text>[protein]-peptidylproline (omega=180) = [protein]-peptidylproline (omega=0)</text>
        <dbReference type="Rhea" id="RHEA:16237"/>
        <dbReference type="Rhea" id="RHEA-COMP:10747"/>
        <dbReference type="Rhea" id="RHEA-COMP:10748"/>
        <dbReference type="ChEBI" id="CHEBI:83833"/>
        <dbReference type="ChEBI" id="CHEBI:83834"/>
        <dbReference type="EC" id="5.2.1.8"/>
    </reaction>
</comment>
<evidence type="ECO:0000256" key="3">
    <source>
        <dbReference type="PROSITE-ProRule" id="PRU00277"/>
    </source>
</evidence>
<accession>A0ABM9PBL8</accession>
<organism evidence="8 9">
    <name type="scientific">Tenacibaculum polynesiense</name>
    <dbReference type="NCBI Taxonomy" id="3137857"/>
    <lineage>
        <taxon>Bacteria</taxon>
        <taxon>Pseudomonadati</taxon>
        <taxon>Bacteroidota</taxon>
        <taxon>Flavobacteriia</taxon>
        <taxon>Flavobacteriales</taxon>
        <taxon>Flavobacteriaceae</taxon>
        <taxon>Tenacibaculum</taxon>
    </lineage>
</organism>
<dbReference type="Gene3D" id="3.10.50.40">
    <property type="match status" value="1"/>
</dbReference>
<gene>
    <name evidence="8" type="ORF">T190423A01A_30116</name>
</gene>
<keyword evidence="6" id="KW-0732">Signal</keyword>
<dbReference type="Pfam" id="PF00254">
    <property type="entry name" value="FKBP_C"/>
    <property type="match status" value="1"/>
</dbReference>
<dbReference type="EMBL" id="CAXJIO010000012">
    <property type="protein sequence ID" value="CAL2103002.1"/>
    <property type="molecule type" value="Genomic_DNA"/>
</dbReference>
<dbReference type="EC" id="5.2.1.8" evidence="4"/>
<name>A0ABM9PBL8_9FLAO</name>
<evidence type="ECO:0000256" key="6">
    <source>
        <dbReference type="SAM" id="SignalP"/>
    </source>
</evidence>
<proteinExistence type="inferred from homology"/>
<feature type="domain" description="PPIase FKBP-type" evidence="7">
    <location>
        <begin position="110"/>
        <end position="212"/>
    </location>
</feature>
<dbReference type="RefSeq" id="WP_348716916.1">
    <property type="nucleotide sequence ID" value="NZ_CAXJIO010000012.1"/>
</dbReference>
<dbReference type="InterPro" id="IPR046357">
    <property type="entry name" value="PPIase_dom_sf"/>
</dbReference>
<comment type="caution">
    <text evidence="8">The sequence shown here is derived from an EMBL/GenBank/DDBJ whole genome shotgun (WGS) entry which is preliminary data.</text>
</comment>
<evidence type="ECO:0000256" key="1">
    <source>
        <dbReference type="ARBA" id="ARBA00000971"/>
    </source>
</evidence>
<dbReference type="PROSITE" id="PS51257">
    <property type="entry name" value="PROKAR_LIPOPROTEIN"/>
    <property type="match status" value="1"/>
</dbReference>
<sequence>MIKFRHILLVAIIGTVLYACGSDSGTTITNFDHAGQAVKDNDSLVKFLKNHYYDAVKDSVKLIDSGQTSLFDDSKLVTKDVSFNDVDYKLYYYVNREGTPNPVKGNPTKMDSILVTYGGKLISNATTIGNTFDSNKHIWFTLAGVIEGWRQGFVEFKGGENVTTTGGPLTFANDGKGILFMPSGLAYRNLGSGGGVPANANLIFYFNLHDIVEDTDHDNDLVPSIYEDPDQDGDPRNDDTDGDRVANYLDSDDDGDGKLTKDEDTNKDGDPRNDDTDGDGVPNYLDRDTR</sequence>
<feature type="region of interest" description="Disordered" evidence="5">
    <location>
        <begin position="219"/>
        <end position="290"/>
    </location>
</feature>
<dbReference type="InterPro" id="IPR001179">
    <property type="entry name" value="PPIase_FKBP_dom"/>
</dbReference>
<feature type="compositionally biased region" description="Basic and acidic residues" evidence="5">
    <location>
        <begin position="256"/>
        <end position="275"/>
    </location>
</feature>
<evidence type="ECO:0000256" key="2">
    <source>
        <dbReference type="ARBA" id="ARBA00023110"/>
    </source>
</evidence>
<feature type="signal peptide" evidence="6">
    <location>
        <begin position="1"/>
        <end position="21"/>
    </location>
</feature>
<keyword evidence="3 4" id="KW-0413">Isomerase</keyword>
<dbReference type="PROSITE" id="PS50059">
    <property type="entry name" value="FKBP_PPIASE"/>
    <property type="match status" value="1"/>
</dbReference>